<accession>A0A346NKH3</accession>
<dbReference type="NCBIfam" id="TIGR01777">
    <property type="entry name" value="yfcH"/>
    <property type="match status" value="1"/>
</dbReference>
<reference evidence="4 5" key="1">
    <citation type="submission" date="2018-08" db="EMBL/GenBank/DDBJ databases">
        <title>Salinimonas sediminis sp. nov., a piezophilic bacterium isolated from a deep-sea sediment sample from the New Britain Trench.</title>
        <authorList>
            <person name="Cao J."/>
        </authorList>
    </citation>
    <scope>NUCLEOTIDE SEQUENCE [LARGE SCALE GENOMIC DNA]</scope>
    <source>
        <strain evidence="4 5">N102</strain>
    </source>
</reference>
<dbReference type="AlphaFoldDB" id="A0A346NKH3"/>
<keyword evidence="5" id="KW-1185">Reference proteome</keyword>
<dbReference type="InterPro" id="IPR010099">
    <property type="entry name" value="SDR39U1"/>
</dbReference>
<organism evidence="4 5">
    <name type="scientific">Salinimonas sediminis</name>
    <dbReference type="NCBI Taxonomy" id="2303538"/>
    <lineage>
        <taxon>Bacteria</taxon>
        <taxon>Pseudomonadati</taxon>
        <taxon>Pseudomonadota</taxon>
        <taxon>Gammaproteobacteria</taxon>
        <taxon>Alteromonadales</taxon>
        <taxon>Alteromonadaceae</taxon>
        <taxon>Alteromonas/Salinimonas group</taxon>
        <taxon>Salinimonas</taxon>
    </lineage>
</organism>
<sequence length="297" mass="32806">MKILITGGTGFVGRHLIETLANKHDFVVLTRDPERATKLLPGAVSLVKSLTEVAHFDKLDAIINLAGEPIADKRWTALQRKRICDSRWDITRELVARIRQCATPPAVFISGSAIGYYGRQGQQAVTEQHHQVHHEFTHQVCHKWEQIALEASEYSRVCLLRTGVVLAKGEGALAKMALPFKLGLGGKMGDGEQYFSWIHIDDMVRGIIFLLENDSCEGPFNMTAPEPVTNKVFTATLAASLHRPAWFTVPAFVLKTAMGDAADMLLTGQQVLPAKLSENGFAFNFATLRSALEHEFA</sequence>
<dbReference type="InterPro" id="IPR036291">
    <property type="entry name" value="NAD(P)-bd_dom_sf"/>
</dbReference>
<name>A0A346NKH3_9ALTE</name>
<dbReference type="EMBL" id="CP031769">
    <property type="protein sequence ID" value="AXR06030.1"/>
    <property type="molecule type" value="Genomic_DNA"/>
</dbReference>
<dbReference type="Pfam" id="PF08338">
    <property type="entry name" value="DUF1731"/>
    <property type="match status" value="1"/>
</dbReference>
<dbReference type="InterPro" id="IPR013549">
    <property type="entry name" value="DUF1731"/>
</dbReference>
<dbReference type="Gene3D" id="3.40.50.720">
    <property type="entry name" value="NAD(P)-binding Rossmann-like Domain"/>
    <property type="match status" value="1"/>
</dbReference>
<protein>
    <submittedName>
        <fullName evidence="4">TIGR01777 family protein</fullName>
    </submittedName>
</protein>
<dbReference type="KEGG" id="salm:D0Y50_06365"/>
<evidence type="ECO:0000313" key="5">
    <source>
        <dbReference type="Proteomes" id="UP000262073"/>
    </source>
</evidence>
<dbReference type="Proteomes" id="UP000262073">
    <property type="component" value="Chromosome"/>
</dbReference>
<evidence type="ECO:0000259" key="2">
    <source>
        <dbReference type="Pfam" id="PF01370"/>
    </source>
</evidence>
<dbReference type="PANTHER" id="PTHR11092">
    <property type="entry name" value="SUGAR NUCLEOTIDE EPIMERASE RELATED"/>
    <property type="match status" value="1"/>
</dbReference>
<gene>
    <name evidence="4" type="ORF">D0Y50_06365</name>
</gene>
<dbReference type="InterPro" id="IPR001509">
    <property type="entry name" value="Epimerase_deHydtase"/>
</dbReference>
<evidence type="ECO:0000313" key="4">
    <source>
        <dbReference type="EMBL" id="AXR06030.1"/>
    </source>
</evidence>
<feature type="domain" description="NAD-dependent epimerase/dehydratase" evidence="2">
    <location>
        <begin position="3"/>
        <end position="213"/>
    </location>
</feature>
<dbReference type="RefSeq" id="WP_117316023.1">
    <property type="nucleotide sequence ID" value="NZ_CP031769.1"/>
</dbReference>
<comment type="similarity">
    <text evidence="1">Belongs to the NAD(P)-dependent epimerase/dehydratase family. SDR39U1 subfamily.</text>
</comment>
<dbReference type="SUPFAM" id="SSF51735">
    <property type="entry name" value="NAD(P)-binding Rossmann-fold domains"/>
    <property type="match status" value="1"/>
</dbReference>
<dbReference type="OrthoDB" id="9801773at2"/>
<dbReference type="CDD" id="cd05242">
    <property type="entry name" value="SDR_a8"/>
    <property type="match status" value="1"/>
</dbReference>
<dbReference type="Pfam" id="PF01370">
    <property type="entry name" value="Epimerase"/>
    <property type="match status" value="1"/>
</dbReference>
<dbReference type="PANTHER" id="PTHR11092:SF0">
    <property type="entry name" value="EPIMERASE FAMILY PROTEIN SDR39U1"/>
    <property type="match status" value="1"/>
</dbReference>
<proteinExistence type="inferred from homology"/>
<evidence type="ECO:0000259" key="3">
    <source>
        <dbReference type="Pfam" id="PF08338"/>
    </source>
</evidence>
<evidence type="ECO:0000256" key="1">
    <source>
        <dbReference type="ARBA" id="ARBA00009353"/>
    </source>
</evidence>
<feature type="domain" description="DUF1731" evidence="3">
    <location>
        <begin position="249"/>
        <end position="294"/>
    </location>
</feature>